<evidence type="ECO:0000313" key="1">
    <source>
        <dbReference type="EMBL" id="CAH1441779.1"/>
    </source>
</evidence>
<sequence>MKGIKRIIPELMQSVDRAISALKEEEPDLVFTFEAGATGIARVRDGFCFVNSFGYFRIWDRVLKLRRGDCFAVVRLCGNVSQCQQKGGGDGRLYSESMSKLDSAKMIIDAGSSDNIASTEMVGQLGLGKLKQDVWCEVVLMYYISYSEDLFFLGICCLSSSLNPKVSKGIKPSFSGSCFNCMHLTPTLVHSPCSVDLPY</sequence>
<dbReference type="EMBL" id="CAKMRJ010005412">
    <property type="protein sequence ID" value="CAH1441779.1"/>
    <property type="molecule type" value="Genomic_DNA"/>
</dbReference>
<dbReference type="AlphaFoldDB" id="A0AAU9NV42"/>
<reference evidence="1 2" key="1">
    <citation type="submission" date="2022-01" db="EMBL/GenBank/DDBJ databases">
        <authorList>
            <person name="Xiong W."/>
            <person name="Schranz E."/>
        </authorList>
    </citation>
    <scope>NUCLEOTIDE SEQUENCE [LARGE SCALE GENOMIC DNA]</scope>
</reference>
<accession>A0AAU9NV42</accession>
<keyword evidence="2" id="KW-1185">Reference proteome</keyword>
<organism evidence="1 2">
    <name type="scientific">Lactuca virosa</name>
    <dbReference type="NCBI Taxonomy" id="75947"/>
    <lineage>
        <taxon>Eukaryota</taxon>
        <taxon>Viridiplantae</taxon>
        <taxon>Streptophyta</taxon>
        <taxon>Embryophyta</taxon>
        <taxon>Tracheophyta</taxon>
        <taxon>Spermatophyta</taxon>
        <taxon>Magnoliopsida</taxon>
        <taxon>eudicotyledons</taxon>
        <taxon>Gunneridae</taxon>
        <taxon>Pentapetalae</taxon>
        <taxon>asterids</taxon>
        <taxon>campanulids</taxon>
        <taxon>Asterales</taxon>
        <taxon>Asteraceae</taxon>
        <taxon>Cichorioideae</taxon>
        <taxon>Cichorieae</taxon>
        <taxon>Lactucinae</taxon>
        <taxon>Lactuca</taxon>
    </lineage>
</organism>
<proteinExistence type="predicted"/>
<gene>
    <name evidence="1" type="ORF">LVIROSA_LOCUS27816</name>
</gene>
<evidence type="ECO:0000313" key="2">
    <source>
        <dbReference type="Proteomes" id="UP001157418"/>
    </source>
</evidence>
<dbReference type="Proteomes" id="UP001157418">
    <property type="component" value="Unassembled WGS sequence"/>
</dbReference>
<comment type="caution">
    <text evidence="1">The sequence shown here is derived from an EMBL/GenBank/DDBJ whole genome shotgun (WGS) entry which is preliminary data.</text>
</comment>
<protein>
    <submittedName>
        <fullName evidence="1">Uncharacterized protein</fullName>
    </submittedName>
</protein>
<name>A0AAU9NV42_9ASTR</name>